<name>A0AA36CZF2_9BILA</name>
<dbReference type="EMBL" id="CATQJA010002648">
    <property type="protein sequence ID" value="CAJ0577105.1"/>
    <property type="molecule type" value="Genomic_DNA"/>
</dbReference>
<evidence type="ECO:0000313" key="2">
    <source>
        <dbReference type="Proteomes" id="UP001177023"/>
    </source>
</evidence>
<proteinExistence type="predicted"/>
<feature type="non-terminal residue" evidence="1">
    <location>
        <position position="97"/>
    </location>
</feature>
<organism evidence="1 2">
    <name type="scientific">Mesorhabditis spiculigera</name>
    <dbReference type="NCBI Taxonomy" id="96644"/>
    <lineage>
        <taxon>Eukaryota</taxon>
        <taxon>Metazoa</taxon>
        <taxon>Ecdysozoa</taxon>
        <taxon>Nematoda</taxon>
        <taxon>Chromadorea</taxon>
        <taxon>Rhabditida</taxon>
        <taxon>Rhabditina</taxon>
        <taxon>Rhabditomorpha</taxon>
        <taxon>Rhabditoidea</taxon>
        <taxon>Rhabditidae</taxon>
        <taxon>Mesorhabditinae</taxon>
        <taxon>Mesorhabditis</taxon>
    </lineage>
</organism>
<dbReference type="AlphaFoldDB" id="A0AA36CZF2"/>
<gene>
    <name evidence="1" type="ORF">MSPICULIGERA_LOCUS15384</name>
</gene>
<keyword evidence="2" id="KW-1185">Reference proteome</keyword>
<protein>
    <submittedName>
        <fullName evidence="1">Uncharacterized protein</fullName>
    </submittedName>
</protein>
<evidence type="ECO:0000313" key="1">
    <source>
        <dbReference type="EMBL" id="CAJ0577105.1"/>
    </source>
</evidence>
<sequence>MQVYLRTNIDYDPKMEVELIEAVKQQINAYGLQKTKIVWKIKKIGGAFMLIFESDDAELGCTQVEGYIRESALQLDMLEDAVIRCGHGSNEVRVIDF</sequence>
<comment type="caution">
    <text evidence="1">The sequence shown here is derived from an EMBL/GenBank/DDBJ whole genome shotgun (WGS) entry which is preliminary data.</text>
</comment>
<dbReference type="Proteomes" id="UP001177023">
    <property type="component" value="Unassembled WGS sequence"/>
</dbReference>
<accession>A0AA36CZF2</accession>
<reference evidence="1" key="1">
    <citation type="submission" date="2023-06" db="EMBL/GenBank/DDBJ databases">
        <authorList>
            <person name="Delattre M."/>
        </authorList>
    </citation>
    <scope>NUCLEOTIDE SEQUENCE</scope>
    <source>
        <strain evidence="1">AF72</strain>
    </source>
</reference>